<reference evidence="2 3" key="2">
    <citation type="journal article" date="2019" name="G3 (Bethesda)">
        <title>Hybrid Assembly of the Genome of the Entomopathogenic Nematode Steinernema carpocapsae Identifies the X-Chromosome.</title>
        <authorList>
            <person name="Serra L."/>
            <person name="Macchietto M."/>
            <person name="Macias-Munoz A."/>
            <person name="McGill C.J."/>
            <person name="Rodriguez I.M."/>
            <person name="Rodriguez B."/>
            <person name="Murad R."/>
            <person name="Mortazavi A."/>
        </authorList>
    </citation>
    <scope>NUCLEOTIDE SEQUENCE [LARGE SCALE GENOMIC DNA]</scope>
    <source>
        <strain evidence="2 3">ALL</strain>
    </source>
</reference>
<keyword evidence="1" id="KW-0812">Transmembrane</keyword>
<protein>
    <submittedName>
        <fullName evidence="2">Uncharacterized protein</fullName>
    </submittedName>
</protein>
<comment type="caution">
    <text evidence="2">The sequence shown here is derived from an EMBL/GenBank/DDBJ whole genome shotgun (WGS) entry which is preliminary data.</text>
</comment>
<keyword evidence="1" id="KW-0472">Membrane</keyword>
<feature type="transmembrane region" description="Helical" evidence="1">
    <location>
        <begin position="6"/>
        <end position="26"/>
    </location>
</feature>
<organism evidence="2 3">
    <name type="scientific">Steinernema carpocapsae</name>
    <name type="common">Entomopathogenic nematode</name>
    <dbReference type="NCBI Taxonomy" id="34508"/>
    <lineage>
        <taxon>Eukaryota</taxon>
        <taxon>Metazoa</taxon>
        <taxon>Ecdysozoa</taxon>
        <taxon>Nematoda</taxon>
        <taxon>Chromadorea</taxon>
        <taxon>Rhabditida</taxon>
        <taxon>Tylenchina</taxon>
        <taxon>Panagrolaimomorpha</taxon>
        <taxon>Strongyloidoidea</taxon>
        <taxon>Steinernematidae</taxon>
        <taxon>Steinernema</taxon>
    </lineage>
</organism>
<evidence type="ECO:0000313" key="3">
    <source>
        <dbReference type="Proteomes" id="UP000298663"/>
    </source>
</evidence>
<dbReference type="AlphaFoldDB" id="A0A4U5MUC0"/>
<dbReference type="EMBL" id="AZBU02000006">
    <property type="protein sequence ID" value="TKR73318.1"/>
    <property type="molecule type" value="Genomic_DNA"/>
</dbReference>
<sequence>MYVEITVLIPCLIIGSCIWICILIFITMAPQQLYNSDAEPGYFFEGDDSDIGHTQSSDSSATNRVNWGVPIARVEEL</sequence>
<reference evidence="2 3" key="1">
    <citation type="journal article" date="2015" name="Genome Biol.">
        <title>Comparative genomics of Steinernema reveals deeply conserved gene regulatory networks.</title>
        <authorList>
            <person name="Dillman A.R."/>
            <person name="Macchietto M."/>
            <person name="Porter C.F."/>
            <person name="Rogers A."/>
            <person name="Williams B."/>
            <person name="Antoshechkin I."/>
            <person name="Lee M.M."/>
            <person name="Goodwin Z."/>
            <person name="Lu X."/>
            <person name="Lewis E.E."/>
            <person name="Goodrich-Blair H."/>
            <person name="Stock S.P."/>
            <person name="Adams B.J."/>
            <person name="Sternberg P.W."/>
            <person name="Mortazavi A."/>
        </authorList>
    </citation>
    <scope>NUCLEOTIDE SEQUENCE [LARGE SCALE GENOMIC DNA]</scope>
    <source>
        <strain evidence="2 3">ALL</strain>
    </source>
</reference>
<accession>A0A4U5MUC0</accession>
<dbReference type="Proteomes" id="UP000298663">
    <property type="component" value="Unassembled WGS sequence"/>
</dbReference>
<keyword evidence="3" id="KW-1185">Reference proteome</keyword>
<keyword evidence="1" id="KW-1133">Transmembrane helix</keyword>
<gene>
    <name evidence="2" type="ORF">L596_020641</name>
</gene>
<evidence type="ECO:0000256" key="1">
    <source>
        <dbReference type="SAM" id="Phobius"/>
    </source>
</evidence>
<proteinExistence type="predicted"/>
<evidence type="ECO:0000313" key="2">
    <source>
        <dbReference type="EMBL" id="TKR73318.1"/>
    </source>
</evidence>
<name>A0A4U5MUC0_STECR</name>